<dbReference type="InterPro" id="IPR013087">
    <property type="entry name" value="Znf_C2H2_type"/>
</dbReference>
<dbReference type="OrthoDB" id="20872at2759"/>
<dbReference type="AlphaFoldDB" id="A0A6A5UH99"/>
<reference evidence="3" key="1">
    <citation type="journal article" date="2020" name="Stud. Mycol.">
        <title>101 Dothideomycetes genomes: a test case for predicting lifestyles and emergence of pathogens.</title>
        <authorList>
            <person name="Haridas S."/>
            <person name="Albert R."/>
            <person name="Binder M."/>
            <person name="Bloem J."/>
            <person name="Labutti K."/>
            <person name="Salamov A."/>
            <person name="Andreopoulos B."/>
            <person name="Baker S."/>
            <person name="Barry K."/>
            <person name="Bills G."/>
            <person name="Bluhm B."/>
            <person name="Cannon C."/>
            <person name="Castanera R."/>
            <person name="Culley D."/>
            <person name="Daum C."/>
            <person name="Ezra D."/>
            <person name="Gonzalez J."/>
            <person name="Henrissat B."/>
            <person name="Kuo A."/>
            <person name="Liang C."/>
            <person name="Lipzen A."/>
            <person name="Lutzoni F."/>
            <person name="Magnuson J."/>
            <person name="Mondo S."/>
            <person name="Nolan M."/>
            <person name="Ohm R."/>
            <person name="Pangilinan J."/>
            <person name="Park H.-J."/>
            <person name="Ramirez L."/>
            <person name="Alfaro M."/>
            <person name="Sun H."/>
            <person name="Tritt A."/>
            <person name="Yoshinaga Y."/>
            <person name="Zwiers L.-H."/>
            <person name="Turgeon B."/>
            <person name="Goodwin S."/>
            <person name="Spatafora J."/>
            <person name="Crous P."/>
            <person name="Grigoriev I."/>
        </authorList>
    </citation>
    <scope>NUCLEOTIDE SEQUENCE</scope>
    <source>
        <strain evidence="3">CBS 675.92</strain>
    </source>
</reference>
<keyword evidence="4" id="KW-1185">Reference proteome</keyword>
<sequence>MLLEQGKRIRLHLVNLSSSLAEASPRISSNAITSLVHASDRFSLWASNIGLFSPSHASLDYRLRGNEQVRIFANELLLTLTGLFQKVEDISVGIRKPFEVLNTNACLSGDGVAQEDGHGNNSEDQVRSRGSSVGSSSLGSDIDVVFGGVDEENHETEAELLIEQISSVIDQLFSLALQIRNPTNRKTPAVERIDLYQHVIPNFKDQYIKTRKDMEYQGLMQIFQQCRREAKRADDNENGTDSDLDELDKALIRRFLRANHIRRCYFHYWKRHKIKSSRFASAMNEPKDDRLPAPSMPRTAITRQLGALSVRPSEVSHQLSSNLTSAIPLPADFVLNENIAPSSQSSRAPMVIETGPDGLAVHWPMPPGGYYSSGKTKDFECPYCFFFCSSRTAKAEAWKQHLRFDLQPYQCTYEECSDADILYHNFDAWNLHEQRMHRRIWVCHLDKADFTEKSAYENHVRAAHPDRASLLLTPELISFRESTTKECDRPCPVCLKGFGRTLDLQKHLARHLESIALLSLPPEDQGDESGSHAGSLDQSDKAERRHPMISMSIANDFPEAGGEPPTFDGNAHLEEAVLLNHTGPKLTSESLMNILEERESGIDPQAIQANHVGMYKFEDEDREGYRNISQRLSQWLSDVQHELGKGKARVLAERSGYS</sequence>
<accession>A0A6A5UH99</accession>
<evidence type="ECO:0000313" key="4">
    <source>
        <dbReference type="Proteomes" id="UP000800035"/>
    </source>
</evidence>
<dbReference type="Pfam" id="PF26082">
    <property type="entry name" value="zf-C2H2_AcuF"/>
    <property type="match status" value="1"/>
</dbReference>
<dbReference type="SMART" id="SM00355">
    <property type="entry name" value="ZnF_C2H2"/>
    <property type="match status" value="4"/>
</dbReference>
<dbReference type="PANTHER" id="PTHR35391">
    <property type="entry name" value="C2H2-TYPE DOMAIN-CONTAINING PROTEIN-RELATED"/>
    <property type="match status" value="1"/>
</dbReference>
<proteinExistence type="predicted"/>
<gene>
    <name evidence="3" type="ORF">CC80DRAFT_530982</name>
</gene>
<dbReference type="PROSITE" id="PS00028">
    <property type="entry name" value="ZINC_FINGER_C2H2_1"/>
    <property type="match status" value="1"/>
</dbReference>
<evidence type="ECO:0000313" key="3">
    <source>
        <dbReference type="EMBL" id="KAF1963142.1"/>
    </source>
</evidence>
<organism evidence="3 4">
    <name type="scientific">Byssothecium circinans</name>
    <dbReference type="NCBI Taxonomy" id="147558"/>
    <lineage>
        <taxon>Eukaryota</taxon>
        <taxon>Fungi</taxon>
        <taxon>Dikarya</taxon>
        <taxon>Ascomycota</taxon>
        <taxon>Pezizomycotina</taxon>
        <taxon>Dothideomycetes</taxon>
        <taxon>Pleosporomycetidae</taxon>
        <taxon>Pleosporales</taxon>
        <taxon>Massarineae</taxon>
        <taxon>Massarinaceae</taxon>
        <taxon>Byssothecium</taxon>
    </lineage>
</organism>
<dbReference type="PANTHER" id="PTHR35391:SF7">
    <property type="entry name" value="C2H2-TYPE DOMAIN-CONTAINING PROTEIN"/>
    <property type="match status" value="1"/>
</dbReference>
<evidence type="ECO:0000259" key="2">
    <source>
        <dbReference type="PROSITE" id="PS00028"/>
    </source>
</evidence>
<dbReference type="Proteomes" id="UP000800035">
    <property type="component" value="Unassembled WGS sequence"/>
</dbReference>
<dbReference type="EMBL" id="ML976978">
    <property type="protein sequence ID" value="KAF1963142.1"/>
    <property type="molecule type" value="Genomic_DNA"/>
</dbReference>
<feature type="region of interest" description="Disordered" evidence="1">
    <location>
        <begin position="521"/>
        <end position="543"/>
    </location>
</feature>
<dbReference type="InterPro" id="IPR058925">
    <property type="entry name" value="zf-C2H2_AcuF"/>
</dbReference>
<feature type="compositionally biased region" description="Low complexity" evidence="1">
    <location>
        <begin position="128"/>
        <end position="137"/>
    </location>
</feature>
<protein>
    <recommendedName>
        <fullName evidence="2">C2H2-type domain-containing protein</fullName>
    </recommendedName>
</protein>
<evidence type="ECO:0000256" key="1">
    <source>
        <dbReference type="SAM" id="MobiDB-lite"/>
    </source>
</evidence>
<feature type="region of interest" description="Disordered" evidence="1">
    <location>
        <begin position="111"/>
        <end position="137"/>
    </location>
</feature>
<feature type="domain" description="C2H2-type" evidence="2">
    <location>
        <begin position="491"/>
        <end position="511"/>
    </location>
</feature>
<name>A0A6A5UH99_9PLEO</name>